<dbReference type="PATRIC" id="fig|1430899.3.peg.1036"/>
<dbReference type="OrthoDB" id="9807051at2"/>
<dbReference type="PANTHER" id="PTHR10683">
    <property type="entry name" value="TRANSALDOLASE"/>
    <property type="match status" value="1"/>
</dbReference>
<dbReference type="CDD" id="cd00956">
    <property type="entry name" value="Transaldolase_FSA"/>
    <property type="match status" value="1"/>
</dbReference>
<dbReference type="InterPro" id="IPR013785">
    <property type="entry name" value="Aldolase_TIM"/>
</dbReference>
<evidence type="ECO:0008006" key="5">
    <source>
        <dbReference type="Google" id="ProtNLM"/>
    </source>
</evidence>
<sequence>MEFMLDTANLEAIRRYAENLPLAGVTSNPSIIKKEGKIDFFNHMKEIRAILDPTASLHVQVVATDYAGMMRDAEAILKQIDEHVFIKVPVTELGLRVIKELRAQNINVTATAIYSKIQAYLAISADANYIAPYFNRMENVNINPREAILEMSAAIKRANSSTKILGASFKNVNQVNSALECGAHAVTLGADIFLQAFEMPSIDKAVKDFTSDFEAVFGAASTLSKFS</sequence>
<dbReference type="InterPro" id="IPR001585">
    <property type="entry name" value="TAL/FSA"/>
</dbReference>
<dbReference type="AlphaFoldDB" id="A0A0J8GGG9"/>
<proteinExistence type="predicted"/>
<dbReference type="RefSeq" id="WP_007474167.1">
    <property type="nucleotide sequence ID" value="NZ_KQ130613.1"/>
</dbReference>
<dbReference type="GO" id="GO:0016832">
    <property type="term" value="F:aldehyde-lyase activity"/>
    <property type="evidence" value="ECO:0007669"/>
    <property type="project" value="InterPro"/>
</dbReference>
<protein>
    <recommendedName>
        <fullName evidence="5">Fructose-6-phosphate aldolase</fullName>
    </recommendedName>
</protein>
<dbReference type="PANTHER" id="PTHR10683:SF28">
    <property type="entry name" value="TRANSALDOLASE C"/>
    <property type="match status" value="1"/>
</dbReference>
<evidence type="ECO:0000313" key="4">
    <source>
        <dbReference type="Proteomes" id="UP000052258"/>
    </source>
</evidence>
<dbReference type="Pfam" id="PF00923">
    <property type="entry name" value="TAL_FSA"/>
    <property type="match status" value="1"/>
</dbReference>
<dbReference type="InterPro" id="IPR033919">
    <property type="entry name" value="TSA/FSA_arc/bac"/>
</dbReference>
<dbReference type="GO" id="GO:0005975">
    <property type="term" value="P:carbohydrate metabolic process"/>
    <property type="evidence" value="ECO:0007669"/>
    <property type="project" value="InterPro"/>
</dbReference>
<dbReference type="InterPro" id="IPR018225">
    <property type="entry name" value="Transaldolase_AS"/>
</dbReference>
<keyword evidence="4" id="KW-1185">Reference proteome</keyword>
<name>A0A0J8GGG9_9LIST</name>
<dbReference type="PROSITE" id="PS01054">
    <property type="entry name" value="TRANSALDOLASE_1"/>
    <property type="match status" value="1"/>
</dbReference>
<organism evidence="3 4">
    <name type="scientific">Listeria fleischmannii 1991</name>
    <dbReference type="NCBI Taxonomy" id="1430899"/>
    <lineage>
        <taxon>Bacteria</taxon>
        <taxon>Bacillati</taxon>
        <taxon>Bacillota</taxon>
        <taxon>Bacilli</taxon>
        <taxon>Bacillales</taxon>
        <taxon>Listeriaceae</taxon>
        <taxon>Listeria</taxon>
    </lineage>
</organism>
<keyword evidence="2" id="KW-0704">Schiff base</keyword>
<evidence type="ECO:0000313" key="3">
    <source>
        <dbReference type="EMBL" id="KMT60079.1"/>
    </source>
</evidence>
<dbReference type="GO" id="GO:0005737">
    <property type="term" value="C:cytoplasm"/>
    <property type="evidence" value="ECO:0007669"/>
    <property type="project" value="UniProtKB-SubCell"/>
</dbReference>
<dbReference type="Proteomes" id="UP000052258">
    <property type="component" value="Unassembled WGS sequence"/>
</dbReference>
<accession>A0A0J8GGG9</accession>
<gene>
    <name evidence="3" type="ORF">X560_1005</name>
</gene>
<dbReference type="NCBIfam" id="NF009299">
    <property type="entry name" value="PRK12656.1"/>
    <property type="match status" value="1"/>
</dbReference>
<evidence type="ECO:0000256" key="1">
    <source>
        <dbReference type="ARBA" id="ARBA00004496"/>
    </source>
</evidence>
<dbReference type="Gene3D" id="3.20.20.70">
    <property type="entry name" value="Aldolase class I"/>
    <property type="match status" value="1"/>
</dbReference>
<evidence type="ECO:0000256" key="2">
    <source>
        <dbReference type="ARBA" id="ARBA00023270"/>
    </source>
</evidence>
<dbReference type="SUPFAM" id="SSF51569">
    <property type="entry name" value="Aldolase"/>
    <property type="match status" value="1"/>
</dbReference>
<reference evidence="3 4" key="1">
    <citation type="journal article" date="2015" name="Genome Biol. Evol.">
        <title>Comparative Genomics of Listeria Sensu Lato: Genus-Wide Differences in Evolutionary Dynamics and the Progressive Gain of Complex, Potentially Pathogenicity-Related Traits through Lateral Gene Transfer.</title>
        <authorList>
            <person name="Chiara M."/>
            <person name="Caruso M."/>
            <person name="D'Erchia A.M."/>
            <person name="Manzari C."/>
            <person name="Fraccalvieri R."/>
            <person name="Goffredo E."/>
            <person name="Latorre L."/>
            <person name="Miccolupo A."/>
            <person name="Padalino I."/>
            <person name="Santagada G."/>
            <person name="Chiocco D."/>
            <person name="Pesole G."/>
            <person name="Horner D.S."/>
            <person name="Parisi A."/>
        </authorList>
    </citation>
    <scope>NUCLEOTIDE SEQUENCE [LARGE SCALE GENOMIC DNA]</scope>
    <source>
        <strain evidence="3 4">1991</strain>
    </source>
</reference>
<dbReference type="EMBL" id="AZHO01000011">
    <property type="protein sequence ID" value="KMT60079.1"/>
    <property type="molecule type" value="Genomic_DNA"/>
</dbReference>
<comment type="caution">
    <text evidence="3">The sequence shown here is derived from an EMBL/GenBank/DDBJ whole genome shotgun (WGS) entry which is preliminary data.</text>
</comment>
<comment type="subcellular location">
    <subcellularLocation>
        <location evidence="1">Cytoplasm</location>
    </subcellularLocation>
</comment>